<protein>
    <submittedName>
        <fullName evidence="1">Uncharacterized protein</fullName>
    </submittedName>
</protein>
<accession>A0ABR0AWN0</accession>
<name>A0ABR0AWN0_9CRUS</name>
<keyword evidence="2" id="KW-1185">Reference proteome</keyword>
<reference evidence="1 2" key="1">
    <citation type="journal article" date="2023" name="Nucleic Acids Res.">
        <title>The hologenome of Daphnia magna reveals possible DNA methylation and microbiome-mediated evolution of the host genome.</title>
        <authorList>
            <person name="Chaturvedi A."/>
            <person name="Li X."/>
            <person name="Dhandapani V."/>
            <person name="Marshall H."/>
            <person name="Kissane S."/>
            <person name="Cuenca-Cambronero M."/>
            <person name="Asole G."/>
            <person name="Calvet F."/>
            <person name="Ruiz-Romero M."/>
            <person name="Marangio P."/>
            <person name="Guigo R."/>
            <person name="Rago D."/>
            <person name="Mirbahai L."/>
            <person name="Eastwood N."/>
            <person name="Colbourne J.K."/>
            <person name="Zhou J."/>
            <person name="Mallon E."/>
            <person name="Orsini L."/>
        </authorList>
    </citation>
    <scope>NUCLEOTIDE SEQUENCE [LARGE SCALE GENOMIC DNA]</scope>
    <source>
        <strain evidence="1">LRV0_1</strain>
    </source>
</reference>
<sequence length="70" mass="8162">MPLLVETKQEFHLIYIVQLWKFHIGQREITVKSLFRLIHVADLTAMKITKHQLKLIKSAVLVSKCIHANV</sequence>
<dbReference type="Proteomes" id="UP001234178">
    <property type="component" value="Unassembled WGS sequence"/>
</dbReference>
<gene>
    <name evidence="1" type="ORF">OUZ56_022436</name>
</gene>
<organism evidence="1 2">
    <name type="scientific">Daphnia magna</name>
    <dbReference type="NCBI Taxonomy" id="35525"/>
    <lineage>
        <taxon>Eukaryota</taxon>
        <taxon>Metazoa</taxon>
        <taxon>Ecdysozoa</taxon>
        <taxon>Arthropoda</taxon>
        <taxon>Crustacea</taxon>
        <taxon>Branchiopoda</taxon>
        <taxon>Diplostraca</taxon>
        <taxon>Cladocera</taxon>
        <taxon>Anomopoda</taxon>
        <taxon>Daphniidae</taxon>
        <taxon>Daphnia</taxon>
    </lineage>
</organism>
<evidence type="ECO:0000313" key="1">
    <source>
        <dbReference type="EMBL" id="KAK4029444.1"/>
    </source>
</evidence>
<dbReference type="EMBL" id="JAOYFB010000039">
    <property type="protein sequence ID" value="KAK4029444.1"/>
    <property type="molecule type" value="Genomic_DNA"/>
</dbReference>
<comment type="caution">
    <text evidence="1">The sequence shown here is derived from an EMBL/GenBank/DDBJ whole genome shotgun (WGS) entry which is preliminary data.</text>
</comment>
<evidence type="ECO:0000313" key="2">
    <source>
        <dbReference type="Proteomes" id="UP001234178"/>
    </source>
</evidence>
<proteinExistence type="predicted"/>